<protein>
    <submittedName>
        <fullName evidence="1">Glycosyltransferase family 2 protein</fullName>
    </submittedName>
</protein>
<dbReference type="SUPFAM" id="SSF53448">
    <property type="entry name" value="Nucleotide-diphospho-sugar transferases"/>
    <property type="match status" value="1"/>
</dbReference>
<dbReference type="Pfam" id="PF13641">
    <property type="entry name" value="Glyco_tranf_2_3"/>
    <property type="match status" value="1"/>
</dbReference>
<evidence type="ECO:0000313" key="1">
    <source>
        <dbReference type="EMBL" id="NEV66145.1"/>
    </source>
</evidence>
<dbReference type="PANTHER" id="PTHR48090">
    <property type="entry name" value="UNDECAPRENYL-PHOSPHATE 4-DEOXY-4-FORMAMIDO-L-ARABINOSE TRANSFERASE-RELATED"/>
    <property type="match status" value="1"/>
</dbReference>
<sequence>MLLSAVQSVLLLAVIAVALPIGVLAVECVIAAVWPAVRTSTPVLSANTKVAVLMPAHNESGTITPVLQGIQQQLRPQDLLLVIADNCTDDTAAVARATGAQVLERQDTQRRGKGYALDFGIRALAADAPDVVVMMDADCLITGGSLLTLAAQALATDRPVQSRYLFAVPAEPSTKALISAFAITVKNWVRPLGMRQLGLPSLLFGTGMAFPWSVLTTVDLASGHIVEDMKLGFDLAIAGHPPLFAPEVQVMGQLPDNTQAATSQRTRWEHGHLSVLRDYVPQLLGQSLKQRRLDLLALALDLAVPPLTLLVMLWTLTIGLTGLAAVVGLGTLPILVAAMAGGILLIAIASAWLRFARQDIPLSSLLTFAGYLLWKIPLYFKFLVKPQSEWVRTERSQGKSPVQK</sequence>
<accession>A0A0C1Y314</accession>
<dbReference type="Gene3D" id="3.90.550.10">
    <property type="entry name" value="Spore Coat Polysaccharide Biosynthesis Protein SpsA, Chain A"/>
    <property type="match status" value="1"/>
</dbReference>
<reference evidence="1" key="1">
    <citation type="submission" date="2014-11" db="EMBL/GenBank/DDBJ databases">
        <authorList>
            <person name="Malar M.C."/>
            <person name="Sen D."/>
            <person name="Tripathy S."/>
        </authorList>
    </citation>
    <scope>NUCLEOTIDE SEQUENCE</scope>
    <source>
        <strain evidence="1">BDU141951</strain>
    </source>
</reference>
<dbReference type="EMBL" id="JTHE02000003">
    <property type="protein sequence ID" value="NEV66145.1"/>
    <property type="molecule type" value="Genomic_DNA"/>
</dbReference>
<gene>
    <name evidence="1" type="ORF">QQ91_003335</name>
</gene>
<reference evidence="1" key="2">
    <citation type="journal article" date="2015" name="Genome Announc.">
        <title>Draft Genome Sequence of Filamentous Marine Cyanobacterium Lyngbya confervoides Strain BDU141951.</title>
        <authorList>
            <person name="Chandrababunaidu M.M."/>
            <person name="Sen D."/>
            <person name="Tripathy S."/>
        </authorList>
    </citation>
    <scope>NUCLEOTIDE SEQUENCE</scope>
    <source>
        <strain evidence="1">BDU141951</strain>
    </source>
</reference>
<dbReference type="AlphaFoldDB" id="A0A0C1Y314"/>
<dbReference type="PANTHER" id="PTHR48090:SF6">
    <property type="entry name" value="SLR5056 PROTEIN"/>
    <property type="match status" value="1"/>
</dbReference>
<reference evidence="1" key="3">
    <citation type="submission" date="2020-02" db="EMBL/GenBank/DDBJ databases">
        <authorList>
            <person name="Sarangi A.N."/>
            <person name="Ghosh S."/>
            <person name="Mukherjee M."/>
            <person name="Tripathy S."/>
        </authorList>
    </citation>
    <scope>NUCLEOTIDE SEQUENCE</scope>
    <source>
        <strain evidence="1">BDU141951</strain>
    </source>
</reference>
<organism evidence="1">
    <name type="scientific">Lyngbya confervoides BDU141951</name>
    <dbReference type="NCBI Taxonomy" id="1574623"/>
    <lineage>
        <taxon>Bacteria</taxon>
        <taxon>Bacillati</taxon>
        <taxon>Cyanobacteriota</taxon>
        <taxon>Cyanophyceae</taxon>
        <taxon>Oscillatoriophycideae</taxon>
        <taxon>Oscillatoriales</taxon>
        <taxon>Microcoleaceae</taxon>
        <taxon>Lyngbya</taxon>
    </lineage>
</organism>
<proteinExistence type="predicted"/>
<comment type="caution">
    <text evidence="1">The sequence shown here is derived from an EMBL/GenBank/DDBJ whole genome shotgun (WGS) entry which is preliminary data.</text>
</comment>
<dbReference type="InterPro" id="IPR050256">
    <property type="entry name" value="Glycosyltransferase_2"/>
</dbReference>
<name>A0A0C1Y314_9CYAN</name>
<dbReference type="CDD" id="cd06438">
    <property type="entry name" value="EpsO_like"/>
    <property type="match status" value="1"/>
</dbReference>
<dbReference type="InterPro" id="IPR029044">
    <property type="entry name" value="Nucleotide-diphossugar_trans"/>
</dbReference>